<dbReference type="OrthoDB" id="9759796at2"/>
<keyword evidence="4" id="KW-0865">Zymogen</keyword>
<dbReference type="Pfam" id="PF01804">
    <property type="entry name" value="Penicil_amidase"/>
    <property type="match status" value="1"/>
</dbReference>
<dbReference type="RefSeq" id="WP_114984974.1">
    <property type="nucleotide sequence ID" value="NZ_CP027806.1"/>
</dbReference>
<dbReference type="Proteomes" id="UP000254808">
    <property type="component" value="Chromosome"/>
</dbReference>
<accession>A0A345UMW5</accession>
<dbReference type="EMBL" id="CP027806">
    <property type="protein sequence ID" value="AXJ01817.1"/>
    <property type="molecule type" value="Genomic_DNA"/>
</dbReference>
<evidence type="ECO:0000256" key="2">
    <source>
        <dbReference type="ARBA" id="ARBA00022729"/>
    </source>
</evidence>
<dbReference type="Gene3D" id="2.30.120.10">
    <property type="match status" value="1"/>
</dbReference>
<reference evidence="7 8" key="1">
    <citation type="submission" date="2018-03" db="EMBL/GenBank/DDBJ databases">
        <title>Phenotypic and genomic properties of Cyclonatronum proteinivorum gen. nov., sp. nov., a haloalkaliphilic bacteroidete from soda lakes possessing Na+-translocating rhodopsin.</title>
        <authorList>
            <person name="Toshchakov S.V."/>
            <person name="Korzhenkov A."/>
            <person name="Samarov N.I."/>
            <person name="Kublanov I.V."/>
            <person name="Muntyan M.S."/>
            <person name="Sorokin D.Y."/>
        </authorList>
    </citation>
    <scope>NUCLEOTIDE SEQUENCE [LARGE SCALE GENOMIC DNA]</scope>
    <source>
        <strain evidence="7 8">Omega</strain>
    </source>
</reference>
<comment type="cofactor">
    <cofactor evidence="6">
        <name>Ca(2+)</name>
        <dbReference type="ChEBI" id="CHEBI:29108"/>
    </cofactor>
    <text evidence="6">Binds 1 Ca(2+) ion per dimer.</text>
</comment>
<name>A0A345UMW5_9BACT</name>
<evidence type="ECO:0000256" key="4">
    <source>
        <dbReference type="ARBA" id="ARBA00023145"/>
    </source>
</evidence>
<organism evidence="7 8">
    <name type="scientific">Cyclonatronum proteinivorum</name>
    <dbReference type="NCBI Taxonomy" id="1457365"/>
    <lineage>
        <taxon>Bacteria</taxon>
        <taxon>Pseudomonadati</taxon>
        <taxon>Balneolota</taxon>
        <taxon>Balneolia</taxon>
        <taxon>Balneolales</taxon>
        <taxon>Cyclonatronaceae</taxon>
        <taxon>Cyclonatronum</taxon>
    </lineage>
</organism>
<feature type="active site" description="Nucleophile" evidence="5">
    <location>
        <position position="280"/>
    </location>
</feature>
<dbReference type="InterPro" id="IPR023343">
    <property type="entry name" value="Penicillin_amidase_dom1"/>
</dbReference>
<proteinExistence type="inferred from homology"/>
<evidence type="ECO:0000256" key="3">
    <source>
        <dbReference type="ARBA" id="ARBA00022801"/>
    </source>
</evidence>
<evidence type="ECO:0000256" key="6">
    <source>
        <dbReference type="PIRSR" id="PIRSR001227-2"/>
    </source>
</evidence>
<evidence type="ECO:0000313" key="8">
    <source>
        <dbReference type="Proteomes" id="UP000254808"/>
    </source>
</evidence>
<dbReference type="KEGG" id="cprv:CYPRO_2575"/>
<evidence type="ECO:0000256" key="1">
    <source>
        <dbReference type="ARBA" id="ARBA00006586"/>
    </source>
</evidence>
<dbReference type="PANTHER" id="PTHR34218:SF3">
    <property type="entry name" value="ACYL-HOMOSERINE LACTONE ACYLASE PVDQ"/>
    <property type="match status" value="1"/>
</dbReference>
<evidence type="ECO:0000313" key="7">
    <source>
        <dbReference type="EMBL" id="AXJ01817.1"/>
    </source>
</evidence>
<keyword evidence="6" id="KW-0479">Metal-binding</keyword>
<dbReference type="GO" id="GO:0017000">
    <property type="term" value="P:antibiotic biosynthetic process"/>
    <property type="evidence" value="ECO:0007669"/>
    <property type="project" value="InterPro"/>
</dbReference>
<dbReference type="PIRSF" id="PIRSF001227">
    <property type="entry name" value="Pen_acylase"/>
    <property type="match status" value="1"/>
</dbReference>
<dbReference type="Gene3D" id="1.10.1400.10">
    <property type="match status" value="1"/>
</dbReference>
<dbReference type="InterPro" id="IPR043147">
    <property type="entry name" value="Penicillin_amidase_A-knob"/>
</dbReference>
<feature type="binding site" evidence="6">
    <location>
        <position position="355"/>
    </location>
    <ligand>
        <name>Ca(2+)</name>
        <dbReference type="ChEBI" id="CHEBI:29108"/>
    </ligand>
</feature>
<dbReference type="CDD" id="cd03747">
    <property type="entry name" value="Ntn_PGA_like"/>
    <property type="match status" value="1"/>
</dbReference>
<dbReference type="AlphaFoldDB" id="A0A345UMW5"/>
<comment type="similarity">
    <text evidence="1">Belongs to the peptidase S45 family.</text>
</comment>
<dbReference type="SUPFAM" id="SSF56235">
    <property type="entry name" value="N-terminal nucleophile aminohydrolases (Ntn hydrolases)"/>
    <property type="match status" value="1"/>
</dbReference>
<dbReference type="GO" id="GO:0046872">
    <property type="term" value="F:metal ion binding"/>
    <property type="evidence" value="ECO:0007669"/>
    <property type="project" value="UniProtKB-KW"/>
</dbReference>
<dbReference type="InterPro" id="IPR002692">
    <property type="entry name" value="S45"/>
</dbReference>
<evidence type="ECO:0000256" key="5">
    <source>
        <dbReference type="PIRSR" id="PIRSR001227-1"/>
    </source>
</evidence>
<dbReference type="Gene3D" id="3.60.20.10">
    <property type="entry name" value="Glutamine Phosphoribosylpyrophosphate, subunit 1, domain 1"/>
    <property type="match status" value="1"/>
</dbReference>
<gene>
    <name evidence="7" type="ORF">CYPRO_2575</name>
</gene>
<dbReference type="InterPro" id="IPR043146">
    <property type="entry name" value="Penicillin_amidase_N_B-knob"/>
</dbReference>
<keyword evidence="8" id="KW-1185">Reference proteome</keyword>
<protein>
    <submittedName>
        <fullName evidence="7">Penicillin amidase</fullName>
    </submittedName>
</protein>
<dbReference type="InterPro" id="IPR029055">
    <property type="entry name" value="Ntn_hydrolases_N"/>
</dbReference>
<dbReference type="GO" id="GO:0016811">
    <property type="term" value="F:hydrolase activity, acting on carbon-nitrogen (but not peptide) bonds, in linear amides"/>
    <property type="evidence" value="ECO:0007669"/>
    <property type="project" value="InterPro"/>
</dbReference>
<sequence>MIKWIKVGGALIVTLALVMILNSRAGMIPALGPFLNPINGFWQSAGPQHEPEAIWLEAEGLRDSVLVVFDDRRVPHIFARNDHDVYFAQGYVTAQDRLFQMDLQVRGAAGRLSEVLGGQTVALDRAERRRGMLWGAQQKMEAYQQEPALMAIIDAYTAGVNAYISKLHPRQFPLEFKLLGYEPEPFEPVNVALMHMNMASTLAGGTSAVRMSHMRAALGDSFLDRFLPAHPVEMDPIIPPGTEWPDPSVQPGPAPETFTPTLISESSAAIHRLPDPSLGSNSWAVHGSRTRTGQPLLANDMHLEMTMPAIWYEVQLNAPGLNVYGVSIPGIPSVIVGFNEDVAWGVTNSGANVHDVYEIVFRDESLEEYLYEEAWHPTRMTIEEIGVRGEAAVQDTVWYTHHGPVVVLDRERLRGQASQWMAHRGTTDLRTFFTLNRARGYDDFTAALPYFETPAQNFTYADRHGNISLWHNGLFPLRWEGMGDLISDGSNAAYDWQDFVPRDEVPRITNPERGFVSSANQNPAAPDYPYYLGRFFASFERGARINERLHELDHADWRDMQELQNDDLSLRAREGLPFMLAHLQSSEGFAQLSQADQELIAKLEAWDYEMKADEHAPVIFNEWLRQIRSNLWEIPLAAVEPQHRRVPEHIRTIQVLQDESEYAYIVENYAPAPASAPENLSALVLQSWDDAITELTRRMGEDRRLWRWWRYQQTRVMHLTRIEPLSRTSIRTSGATEAVNSQRGSNGPSWRMVVSLEDEVQAWGVYPGGQSGSPGSKHYDDFLEAWARGELFPLHFFRTQEEALSWLETAPFNPTLSE</sequence>
<keyword evidence="2" id="KW-0732">Signal</keyword>
<dbReference type="InterPro" id="IPR014395">
    <property type="entry name" value="Pen/GL7ACA/AHL_acylase"/>
</dbReference>
<keyword evidence="6" id="KW-0106">Calcium</keyword>
<dbReference type="Gene3D" id="1.10.439.10">
    <property type="entry name" value="Penicillin Amidohydrolase, domain 1"/>
    <property type="match status" value="1"/>
</dbReference>
<keyword evidence="3" id="KW-0378">Hydrolase</keyword>
<dbReference type="PANTHER" id="PTHR34218">
    <property type="entry name" value="PEPTIDASE S45 PENICILLIN AMIDASE"/>
    <property type="match status" value="1"/>
</dbReference>